<protein>
    <submittedName>
        <fullName evidence="2">Stringent starvation protein B</fullName>
    </submittedName>
</protein>
<dbReference type="InterPro" id="IPR036760">
    <property type="entry name" value="SspB-like_sf"/>
</dbReference>
<evidence type="ECO:0000256" key="1">
    <source>
        <dbReference type="SAM" id="MobiDB-lite"/>
    </source>
</evidence>
<dbReference type="RefSeq" id="WP_090828143.1">
    <property type="nucleotide sequence ID" value="NZ_FOBH01000003.1"/>
</dbReference>
<evidence type="ECO:0000313" key="2">
    <source>
        <dbReference type="EMBL" id="SEK89041.1"/>
    </source>
</evidence>
<reference evidence="2 3" key="1">
    <citation type="submission" date="2016-10" db="EMBL/GenBank/DDBJ databases">
        <authorList>
            <person name="de Groot N.N."/>
        </authorList>
    </citation>
    <scope>NUCLEOTIDE SEQUENCE [LARGE SCALE GENOMIC DNA]</scope>
    <source>
        <strain evidence="2 3">Nv1</strain>
    </source>
</reference>
<name>A0A1H7KQE1_9PROT</name>
<dbReference type="NCBIfam" id="NF008769">
    <property type="entry name" value="PRK11798.2-5"/>
    <property type="match status" value="1"/>
</dbReference>
<organism evidence="2 3">
    <name type="scientific">Nitrosovibrio tenuis</name>
    <dbReference type="NCBI Taxonomy" id="1233"/>
    <lineage>
        <taxon>Bacteria</taxon>
        <taxon>Pseudomonadati</taxon>
        <taxon>Pseudomonadota</taxon>
        <taxon>Betaproteobacteria</taxon>
        <taxon>Nitrosomonadales</taxon>
        <taxon>Nitrosomonadaceae</taxon>
        <taxon>Nitrosovibrio</taxon>
    </lineage>
</organism>
<dbReference type="GO" id="GO:0005829">
    <property type="term" value="C:cytosol"/>
    <property type="evidence" value="ECO:0007669"/>
    <property type="project" value="TreeGrafter"/>
</dbReference>
<gene>
    <name evidence="2" type="ORF">SAMN05216387_103308</name>
</gene>
<sequence length="143" mass="15748">MKELSTKPYLIRAIYDWCSDSGYTPYLSVKVDDQTRVPDEFVKNGEIILNISDDAAHHLTLGNDVIQFSARFNGVSREISVPVNAVQGIFAKEISQGILFPPEGNANTAVAEAGTEDSPKRQSSSQGSQRSQSGDKRRFQIVK</sequence>
<dbReference type="AlphaFoldDB" id="A0A1H7KQE1"/>
<dbReference type="PIRSF" id="PIRSF005276">
    <property type="entry name" value="SspB"/>
    <property type="match status" value="1"/>
</dbReference>
<dbReference type="Pfam" id="PF04386">
    <property type="entry name" value="SspB"/>
    <property type="match status" value="1"/>
</dbReference>
<keyword evidence="3" id="KW-1185">Reference proteome</keyword>
<proteinExistence type="predicted"/>
<dbReference type="SUPFAM" id="SSF101738">
    <property type="entry name" value="SspB-like"/>
    <property type="match status" value="1"/>
</dbReference>
<dbReference type="GO" id="GO:0005840">
    <property type="term" value="C:ribosome"/>
    <property type="evidence" value="ECO:0007669"/>
    <property type="project" value="TreeGrafter"/>
</dbReference>
<dbReference type="OrthoDB" id="9797358at2"/>
<dbReference type="Gene3D" id="2.30.30.220">
    <property type="entry name" value="SspB-like"/>
    <property type="match status" value="1"/>
</dbReference>
<feature type="region of interest" description="Disordered" evidence="1">
    <location>
        <begin position="105"/>
        <end position="143"/>
    </location>
</feature>
<feature type="compositionally biased region" description="Basic and acidic residues" evidence="1">
    <location>
        <begin position="133"/>
        <end position="143"/>
    </location>
</feature>
<dbReference type="Proteomes" id="UP000198620">
    <property type="component" value="Unassembled WGS sequence"/>
</dbReference>
<feature type="compositionally biased region" description="Low complexity" evidence="1">
    <location>
        <begin position="121"/>
        <end position="132"/>
    </location>
</feature>
<dbReference type="GO" id="GO:0045732">
    <property type="term" value="P:positive regulation of protein catabolic process"/>
    <property type="evidence" value="ECO:0007669"/>
    <property type="project" value="TreeGrafter"/>
</dbReference>
<dbReference type="PANTHER" id="PTHR37486">
    <property type="entry name" value="STRINGENT STARVATION PROTEIN B"/>
    <property type="match status" value="1"/>
</dbReference>
<dbReference type="EMBL" id="FOBH01000003">
    <property type="protein sequence ID" value="SEK89041.1"/>
    <property type="molecule type" value="Genomic_DNA"/>
</dbReference>
<accession>A0A1H7KQE1</accession>
<evidence type="ECO:0000313" key="3">
    <source>
        <dbReference type="Proteomes" id="UP000198620"/>
    </source>
</evidence>
<dbReference type="STRING" id="1233.SAMN05216387_103308"/>
<dbReference type="PANTHER" id="PTHR37486:SF1">
    <property type="entry name" value="STRINGENT STARVATION PROTEIN B"/>
    <property type="match status" value="1"/>
</dbReference>
<dbReference type="InterPro" id="IPR007481">
    <property type="entry name" value="SspB"/>
</dbReference>